<gene>
    <name evidence="15" type="ORF">KP509_30G009300</name>
</gene>
<evidence type="ECO:0000256" key="5">
    <source>
        <dbReference type="ARBA" id="ARBA00022729"/>
    </source>
</evidence>
<evidence type="ECO:0000256" key="4">
    <source>
        <dbReference type="ARBA" id="ARBA00022692"/>
    </source>
</evidence>
<organism evidence="15 16">
    <name type="scientific">Ceratopteris richardii</name>
    <name type="common">Triangle waterfern</name>
    <dbReference type="NCBI Taxonomy" id="49495"/>
    <lineage>
        <taxon>Eukaryota</taxon>
        <taxon>Viridiplantae</taxon>
        <taxon>Streptophyta</taxon>
        <taxon>Embryophyta</taxon>
        <taxon>Tracheophyta</taxon>
        <taxon>Polypodiopsida</taxon>
        <taxon>Polypodiidae</taxon>
        <taxon>Polypodiales</taxon>
        <taxon>Pteridineae</taxon>
        <taxon>Pteridaceae</taxon>
        <taxon>Parkerioideae</taxon>
        <taxon>Ceratopteris</taxon>
    </lineage>
</organism>
<evidence type="ECO:0000256" key="3">
    <source>
        <dbReference type="ARBA" id="ARBA00022614"/>
    </source>
</evidence>
<dbReference type="PANTHER" id="PTHR48007">
    <property type="entry name" value="LEUCINE-RICH REPEAT RECEPTOR-LIKE PROTEIN KINASE PXC1"/>
    <property type="match status" value="1"/>
</dbReference>
<keyword evidence="2" id="KW-0597">Phosphoprotein</keyword>
<dbReference type="InterPro" id="IPR046959">
    <property type="entry name" value="PRK1-6/SRF4-like"/>
</dbReference>
<dbReference type="InterPro" id="IPR013210">
    <property type="entry name" value="LRR_N_plant-typ"/>
</dbReference>
<dbReference type="FunFam" id="3.80.10.10:FF:000101">
    <property type="entry name" value="LRR receptor-like serine/threonine-protein kinase ERECTA"/>
    <property type="match status" value="1"/>
</dbReference>
<keyword evidence="10" id="KW-0472">Membrane</keyword>
<dbReference type="SUPFAM" id="SSF52058">
    <property type="entry name" value="L domain-like"/>
    <property type="match status" value="1"/>
</dbReference>
<evidence type="ECO:0000313" key="15">
    <source>
        <dbReference type="EMBL" id="KAH7289572.1"/>
    </source>
</evidence>
<dbReference type="InterPro" id="IPR000719">
    <property type="entry name" value="Prot_kinase_dom"/>
</dbReference>
<dbReference type="GO" id="GO:0016020">
    <property type="term" value="C:membrane"/>
    <property type="evidence" value="ECO:0007669"/>
    <property type="project" value="UniProtKB-SubCell"/>
</dbReference>
<keyword evidence="6" id="KW-0677">Repeat</keyword>
<dbReference type="InterPro" id="IPR011009">
    <property type="entry name" value="Kinase-like_dom_sf"/>
</dbReference>
<keyword evidence="5 13" id="KW-0732">Signal</keyword>
<dbReference type="Pfam" id="PF07714">
    <property type="entry name" value="PK_Tyr_Ser-Thr"/>
    <property type="match status" value="2"/>
</dbReference>
<name>A0A8T2QZK6_CERRI</name>
<dbReference type="PANTHER" id="PTHR48007:SF9">
    <property type="entry name" value="PROTEIN KINASE DOMAIN-CONTAINING PROTEIN"/>
    <property type="match status" value="1"/>
</dbReference>
<comment type="subcellular location">
    <subcellularLocation>
        <location evidence="1">Membrane</location>
        <topology evidence="1">Single-pass type I membrane protein</topology>
    </subcellularLocation>
</comment>
<feature type="signal peptide" evidence="13">
    <location>
        <begin position="1"/>
        <end position="20"/>
    </location>
</feature>
<accession>A0A8T2QZK6</accession>
<feature type="chain" id="PRO_5035920733" description="Protein kinase domain-containing protein" evidence="13">
    <location>
        <begin position="21"/>
        <end position="739"/>
    </location>
</feature>
<feature type="domain" description="Protein kinase" evidence="14">
    <location>
        <begin position="423"/>
        <end position="735"/>
    </location>
</feature>
<dbReference type="OrthoDB" id="4062651at2759"/>
<dbReference type="GO" id="GO:0004672">
    <property type="term" value="F:protein kinase activity"/>
    <property type="evidence" value="ECO:0007669"/>
    <property type="project" value="InterPro"/>
</dbReference>
<keyword evidence="4" id="KW-0812">Transmembrane</keyword>
<evidence type="ECO:0000256" key="1">
    <source>
        <dbReference type="ARBA" id="ARBA00004479"/>
    </source>
</evidence>
<dbReference type="PROSITE" id="PS50011">
    <property type="entry name" value="PROTEIN_KINASE_DOM"/>
    <property type="match status" value="1"/>
</dbReference>
<evidence type="ECO:0000256" key="8">
    <source>
        <dbReference type="ARBA" id="ARBA00022840"/>
    </source>
</evidence>
<dbReference type="GO" id="GO:0005524">
    <property type="term" value="F:ATP binding"/>
    <property type="evidence" value="ECO:0007669"/>
    <property type="project" value="UniProtKB-KW"/>
</dbReference>
<evidence type="ECO:0000256" key="7">
    <source>
        <dbReference type="ARBA" id="ARBA00022741"/>
    </source>
</evidence>
<evidence type="ECO:0000256" key="12">
    <source>
        <dbReference type="ARBA" id="ARBA00023180"/>
    </source>
</evidence>
<dbReference type="InterPro" id="IPR032675">
    <property type="entry name" value="LRR_dom_sf"/>
</dbReference>
<proteinExistence type="predicted"/>
<evidence type="ECO:0000256" key="6">
    <source>
        <dbReference type="ARBA" id="ARBA00022737"/>
    </source>
</evidence>
<evidence type="ECO:0000259" key="14">
    <source>
        <dbReference type="PROSITE" id="PS50011"/>
    </source>
</evidence>
<evidence type="ECO:0000256" key="9">
    <source>
        <dbReference type="ARBA" id="ARBA00022989"/>
    </source>
</evidence>
<keyword evidence="9" id="KW-1133">Transmembrane helix</keyword>
<dbReference type="Gene3D" id="3.30.200.20">
    <property type="entry name" value="Phosphorylase Kinase, domain 1"/>
    <property type="match status" value="1"/>
</dbReference>
<evidence type="ECO:0000256" key="13">
    <source>
        <dbReference type="SAM" id="SignalP"/>
    </source>
</evidence>
<keyword evidence="8" id="KW-0067">ATP-binding</keyword>
<dbReference type="Proteomes" id="UP000825935">
    <property type="component" value="Chromosome 30"/>
</dbReference>
<dbReference type="FunFam" id="3.80.10.10:FF:000722">
    <property type="entry name" value="Leucine-rich repeat receptor-like protein kinase"/>
    <property type="match status" value="1"/>
</dbReference>
<evidence type="ECO:0000313" key="16">
    <source>
        <dbReference type="Proteomes" id="UP000825935"/>
    </source>
</evidence>
<dbReference type="SUPFAM" id="SSF56112">
    <property type="entry name" value="Protein kinase-like (PK-like)"/>
    <property type="match status" value="1"/>
</dbReference>
<evidence type="ECO:0000256" key="2">
    <source>
        <dbReference type="ARBA" id="ARBA00022553"/>
    </source>
</evidence>
<comment type="caution">
    <text evidence="15">The sequence shown here is derived from an EMBL/GenBank/DDBJ whole genome shotgun (WGS) entry which is preliminary data.</text>
</comment>
<keyword evidence="16" id="KW-1185">Reference proteome</keyword>
<reference evidence="15" key="1">
    <citation type="submission" date="2021-08" db="EMBL/GenBank/DDBJ databases">
        <title>WGS assembly of Ceratopteris richardii.</title>
        <authorList>
            <person name="Marchant D.B."/>
            <person name="Chen G."/>
            <person name="Jenkins J."/>
            <person name="Shu S."/>
            <person name="Leebens-Mack J."/>
            <person name="Grimwood J."/>
            <person name="Schmutz J."/>
            <person name="Soltis P."/>
            <person name="Soltis D."/>
            <person name="Chen Z.-H."/>
        </authorList>
    </citation>
    <scope>NUCLEOTIDE SEQUENCE</scope>
    <source>
        <strain evidence="15">Whitten #5841</strain>
        <tissue evidence="15">Leaf</tissue>
    </source>
</reference>
<protein>
    <recommendedName>
        <fullName evidence="14">Protein kinase domain-containing protein</fullName>
    </recommendedName>
</protein>
<keyword evidence="7" id="KW-0547">Nucleotide-binding</keyword>
<keyword evidence="3" id="KW-0433">Leucine-rich repeat</keyword>
<dbReference type="InterPro" id="IPR001245">
    <property type="entry name" value="Ser-Thr/Tyr_kinase_cat_dom"/>
</dbReference>
<evidence type="ECO:0000256" key="10">
    <source>
        <dbReference type="ARBA" id="ARBA00023136"/>
    </source>
</evidence>
<dbReference type="InterPro" id="IPR001611">
    <property type="entry name" value="Leu-rich_rpt"/>
</dbReference>
<sequence>MALGSHLFAAVLMMAVSTVALTPDGRALIAFKSSISDDPFRVLVTWNPADATPCHWHGIVCNKLVGSQEPRVVSVILGSSNLLGSISPEMGSLTQLRRLSLQSNRLYGSVPLQLLNATALRTILLQDNLLSGEIPSQFNRLPYLQNLELSHNKFFGVIPASIGLCRQLQILVLSSNFLSGSIPDVIGENLTSVKVLDLSDNDLSGPIPWNFGNLSSLQSTLNLSYNRLSGSIPDSLGRLPYTVSLDFSHNNLSGRIPQDGSLVDQGPGPFIGNPALCGLPLSRPCPTAPSLPKNETPPSVGPLSAEMQSANLTQSSNLGTGIIIAIAVGDVVGISLVGIVMVYFYWKSSFCEEKSCPEKTQSLKGSCPRGTEACYRRRGVVSGGALTSEESEGSSESTKLGPEKGKLVALEKGFVYDLNELLCASAYVLGKGGLGIVYKVVLENGLTVAVRRLGEGGAQRFRQFESEVQAIARVRHPNVVRLRAYYWAEEEKLLVYDYIPNGSLTVALHGTSQSPPRCLSLTERLRIAKGIASGLAYIHECSPCKNVHGDFKTSNVLIDMHMQAYVANFGLRRLARIAGVISTEYLHMNSTEASLSSSSLDNPAALSASARTWHERVVQSSGSPSYRPPECSLYGKPTQKCDVYAYGVTLIELITGRSPAFQLATSGEELVTWLERVLIREDKPLDQILDPTLPLKGELKSMKDLLRLALSCTSRVPDHRPQMGSVIDALDMIMLLNTV</sequence>
<evidence type="ECO:0000256" key="11">
    <source>
        <dbReference type="ARBA" id="ARBA00023170"/>
    </source>
</evidence>
<dbReference type="Gene3D" id="1.10.510.10">
    <property type="entry name" value="Transferase(Phosphotransferase) domain 1"/>
    <property type="match status" value="1"/>
</dbReference>
<keyword evidence="11" id="KW-0675">Receptor</keyword>
<dbReference type="Pfam" id="PF08263">
    <property type="entry name" value="LRRNT_2"/>
    <property type="match status" value="1"/>
</dbReference>
<dbReference type="EMBL" id="CM035435">
    <property type="protein sequence ID" value="KAH7289572.1"/>
    <property type="molecule type" value="Genomic_DNA"/>
</dbReference>
<keyword evidence="12" id="KW-0325">Glycoprotein</keyword>
<dbReference type="Gene3D" id="3.80.10.10">
    <property type="entry name" value="Ribonuclease Inhibitor"/>
    <property type="match status" value="2"/>
</dbReference>
<dbReference type="OMA" id="PHMESLQ"/>
<dbReference type="AlphaFoldDB" id="A0A8T2QZK6"/>
<dbReference type="Pfam" id="PF00560">
    <property type="entry name" value="LRR_1"/>
    <property type="match status" value="4"/>
</dbReference>